<gene>
    <name evidence="1" type="ORF">KIM372_16690</name>
</gene>
<reference evidence="1 2" key="1">
    <citation type="journal article" date="2023" name="Microbiol. Spectr.">
        <title>Symbiosis of Carpenter Bees with Uncharacterized Lactic Acid Bacteria Showing NAD Auxotrophy.</title>
        <authorList>
            <person name="Kawasaki S."/>
            <person name="Ozawa K."/>
            <person name="Mori T."/>
            <person name="Yamamoto A."/>
            <person name="Ito M."/>
            <person name="Ohkuma M."/>
            <person name="Sakamoto M."/>
            <person name="Matsutani M."/>
        </authorList>
    </citation>
    <scope>NUCLEOTIDE SEQUENCE [LARGE SCALE GENOMIC DNA]</scope>
    <source>
        <strain evidence="1 2">Kim37-2</strain>
    </source>
</reference>
<dbReference type="Proteomes" id="UP001321766">
    <property type="component" value="Chromosome"/>
</dbReference>
<name>A0ABN6SEW8_9BIFI</name>
<organism evidence="1 2">
    <name type="scientific">Bombiscardovia nodaiensis</name>
    <dbReference type="NCBI Taxonomy" id="2932181"/>
    <lineage>
        <taxon>Bacteria</taxon>
        <taxon>Bacillati</taxon>
        <taxon>Actinomycetota</taxon>
        <taxon>Actinomycetes</taxon>
        <taxon>Bifidobacteriales</taxon>
        <taxon>Bifidobacteriaceae</taxon>
        <taxon>Bombiscardovia</taxon>
    </lineage>
</organism>
<keyword evidence="2" id="KW-1185">Reference proteome</keyword>
<evidence type="ECO:0000313" key="1">
    <source>
        <dbReference type="EMBL" id="BDR53762.1"/>
    </source>
</evidence>
<evidence type="ECO:0000313" key="2">
    <source>
        <dbReference type="Proteomes" id="UP001321766"/>
    </source>
</evidence>
<dbReference type="EMBL" id="AP026798">
    <property type="protein sequence ID" value="BDR53762.1"/>
    <property type="molecule type" value="Genomic_DNA"/>
</dbReference>
<sequence>MALAGLAVGSQLRAYARIIAASAAVAPLARVGLLRLAPTAVS</sequence>
<proteinExistence type="predicted"/>
<accession>A0ABN6SEW8</accession>
<protein>
    <submittedName>
        <fullName evidence="1">Uncharacterized protein</fullName>
    </submittedName>
</protein>